<dbReference type="InterPro" id="IPR012678">
    <property type="entry name" value="Ribosomal_uL23/eL15/eS24_sf"/>
</dbReference>
<proteinExistence type="inferred from homology"/>
<evidence type="ECO:0000256" key="1">
    <source>
        <dbReference type="ARBA" id="ARBA00006700"/>
    </source>
</evidence>
<feature type="compositionally biased region" description="Basic and acidic residues" evidence="5">
    <location>
        <begin position="16"/>
        <end position="36"/>
    </location>
</feature>
<keyword evidence="7" id="KW-1185">Reference proteome</keyword>
<reference evidence="6 7" key="1">
    <citation type="submission" date="2020-02" db="EMBL/GenBank/DDBJ databases">
        <title>Comparative genomics of the hypocrealean fungal genus Beauvera.</title>
        <authorList>
            <person name="Showalter D.N."/>
            <person name="Bushley K.E."/>
            <person name="Rehner S.A."/>
        </authorList>
    </citation>
    <scope>NUCLEOTIDE SEQUENCE [LARGE SCALE GENOMIC DNA]</scope>
    <source>
        <strain evidence="6 7">ARSEF4384</strain>
    </source>
</reference>
<evidence type="ECO:0000256" key="3">
    <source>
        <dbReference type="ARBA" id="ARBA00023274"/>
    </source>
</evidence>
<dbReference type="PANTHER" id="PTHR12059:SF5">
    <property type="entry name" value="LARGE RIBOSOMAL SUBUNIT PROTEIN UL23M"/>
    <property type="match status" value="1"/>
</dbReference>
<dbReference type="GO" id="GO:0032543">
    <property type="term" value="P:mitochondrial translation"/>
    <property type="evidence" value="ECO:0007669"/>
    <property type="project" value="TreeGrafter"/>
</dbReference>
<evidence type="ECO:0000256" key="4">
    <source>
        <dbReference type="ARBA" id="ARBA00039977"/>
    </source>
</evidence>
<evidence type="ECO:0000313" key="6">
    <source>
        <dbReference type="EMBL" id="KAK8148099.1"/>
    </source>
</evidence>
<comment type="similarity">
    <text evidence="1">Belongs to the universal ribosomal protein uL23 family.</text>
</comment>
<dbReference type="Proteomes" id="UP001397290">
    <property type="component" value="Unassembled WGS sequence"/>
</dbReference>
<evidence type="ECO:0000256" key="5">
    <source>
        <dbReference type="SAM" id="MobiDB-lite"/>
    </source>
</evidence>
<gene>
    <name evidence="6" type="ORF">G3M48_000364</name>
</gene>
<dbReference type="AlphaFoldDB" id="A0AAW0S1T8"/>
<dbReference type="Pfam" id="PF00276">
    <property type="entry name" value="Ribosomal_L23"/>
    <property type="match status" value="1"/>
</dbReference>
<dbReference type="InterPro" id="IPR012677">
    <property type="entry name" value="Nucleotide-bd_a/b_plait_sf"/>
</dbReference>
<protein>
    <recommendedName>
        <fullName evidence="4">Large ribosomal subunit protein uL23m</fullName>
    </recommendedName>
</protein>
<organism evidence="6 7">
    <name type="scientific">Beauveria asiatica</name>
    <dbReference type="NCBI Taxonomy" id="1069075"/>
    <lineage>
        <taxon>Eukaryota</taxon>
        <taxon>Fungi</taxon>
        <taxon>Dikarya</taxon>
        <taxon>Ascomycota</taxon>
        <taxon>Pezizomycotina</taxon>
        <taxon>Sordariomycetes</taxon>
        <taxon>Hypocreomycetidae</taxon>
        <taxon>Hypocreales</taxon>
        <taxon>Cordycipitaceae</taxon>
        <taxon>Beauveria</taxon>
    </lineage>
</organism>
<name>A0AAW0S1T8_9HYPO</name>
<evidence type="ECO:0000256" key="2">
    <source>
        <dbReference type="ARBA" id="ARBA00022980"/>
    </source>
</evidence>
<dbReference type="GO" id="GO:0005762">
    <property type="term" value="C:mitochondrial large ribosomal subunit"/>
    <property type="evidence" value="ECO:0007669"/>
    <property type="project" value="TreeGrafter"/>
</dbReference>
<accession>A0AAW0S1T8</accession>
<dbReference type="EMBL" id="JAAHCF010000107">
    <property type="protein sequence ID" value="KAK8148099.1"/>
    <property type="molecule type" value="Genomic_DNA"/>
</dbReference>
<dbReference type="InterPro" id="IPR013025">
    <property type="entry name" value="Ribosomal_uL23-like"/>
</dbReference>
<dbReference type="Gene3D" id="3.30.70.330">
    <property type="match status" value="1"/>
</dbReference>
<feature type="region of interest" description="Disordered" evidence="5">
    <location>
        <begin position="15"/>
        <end position="43"/>
    </location>
</feature>
<feature type="compositionally biased region" description="Basic and acidic residues" evidence="5">
    <location>
        <begin position="253"/>
        <end position="271"/>
    </location>
</feature>
<dbReference type="GO" id="GO:0003735">
    <property type="term" value="F:structural constituent of ribosome"/>
    <property type="evidence" value="ECO:0007669"/>
    <property type="project" value="InterPro"/>
</dbReference>
<keyword evidence="2" id="KW-0689">Ribosomal protein</keyword>
<comment type="caution">
    <text evidence="6">The sequence shown here is derived from an EMBL/GenBank/DDBJ whole genome shotgun (WGS) entry which is preliminary data.</text>
</comment>
<keyword evidence="3" id="KW-0687">Ribonucleoprotein</keyword>
<sequence>MDIFWDKFVATPAKEGGLEQHEASRNQRKKNRDDRGSQGSGLAPATKLQAWSKAGVSVCAPHSDSGTAANENTPGRPTHIITMLHKEHLPANEACFQVPLTFTKFDLRDYLFNLYNVEVKTVRSYVKGRPLAERANRPGSSYRPQALKIMTVELAQPFQWPSPPENLQPWNQELFEMREKSMVGRQEDQYNAANFKIPMASRQPRSDERKQLSALAKDLVTGRKKWSNEVPLDSKWDAVVQQATGTTTAGSKGKKETAAERIALRHDAKDKAARRKPKPAQ</sequence>
<feature type="region of interest" description="Disordered" evidence="5">
    <location>
        <begin position="244"/>
        <end position="281"/>
    </location>
</feature>
<dbReference type="PANTHER" id="PTHR12059">
    <property type="entry name" value="RIBOSOMAL PROTEIN L23-RELATED"/>
    <property type="match status" value="1"/>
</dbReference>
<dbReference type="SUPFAM" id="SSF54189">
    <property type="entry name" value="Ribosomal proteins S24e, L23 and L15e"/>
    <property type="match status" value="1"/>
</dbReference>
<feature type="compositionally biased region" description="Basic residues" evidence="5">
    <location>
        <begin position="272"/>
        <end position="281"/>
    </location>
</feature>
<evidence type="ECO:0000313" key="7">
    <source>
        <dbReference type="Proteomes" id="UP001397290"/>
    </source>
</evidence>